<organism evidence="5">
    <name type="scientific">Colletotrichum graminicola (strain M1.001 / M2 / FGSC 10212)</name>
    <name type="common">Maize anthracnose fungus</name>
    <name type="synonym">Glomerella graminicola</name>
    <dbReference type="NCBI Taxonomy" id="645133"/>
    <lineage>
        <taxon>Eukaryota</taxon>
        <taxon>Fungi</taxon>
        <taxon>Dikarya</taxon>
        <taxon>Ascomycota</taxon>
        <taxon>Pezizomycotina</taxon>
        <taxon>Sordariomycetes</taxon>
        <taxon>Hypocreomycetidae</taxon>
        <taxon>Glomerellales</taxon>
        <taxon>Glomerellaceae</taxon>
        <taxon>Colletotrichum</taxon>
        <taxon>Colletotrichum graminicola species complex</taxon>
    </lineage>
</organism>
<evidence type="ECO:0000256" key="2">
    <source>
        <dbReference type="ARBA" id="ARBA00035112"/>
    </source>
</evidence>
<dbReference type="AlphaFoldDB" id="E3R0T0"/>
<evidence type="ECO:0000256" key="1">
    <source>
        <dbReference type="ARBA" id="ARBA00004685"/>
    </source>
</evidence>
<proteinExistence type="inferred from homology"/>
<evidence type="ECO:0008006" key="6">
    <source>
        <dbReference type="Google" id="ProtNLM"/>
    </source>
</evidence>
<dbReference type="Pfam" id="PF11807">
    <property type="entry name" value="UstYa"/>
    <property type="match status" value="1"/>
</dbReference>
<dbReference type="PANTHER" id="PTHR33365">
    <property type="entry name" value="YALI0B05434P"/>
    <property type="match status" value="1"/>
</dbReference>
<accession>E3R0T0</accession>
<sequence length="322" mass="36141">MTRDVMPACSDFDGSPPDHCFREKLSQPVVPETCCSCSDGDGASNEDQPLMLASRPHRRPTCLLVVVWCQWALIVFLAIIASILWADRRAHLTDPGPDTMPPQLPDIQPLVPDDVTAAKEALNYGYYVAEPIPYDILRNVSVLERRLVQLGLGNFSTGVKANGRYGVYIDDEGRRRFLHPKLTINDTEAYLISGLHHMHCMMETLRDYGLLVNGFRPLWNDHHVVHCFNLWYRSIECAADSTAEGYTEPFGTVPAGEIRRASWASSVPRCRDFGALLRWAKDPVRALPFHYDSGLDVMAVSKLYGECDVTECRDEGGWKGLD</sequence>
<dbReference type="PANTHER" id="PTHR33365:SF4">
    <property type="entry name" value="CYCLOCHLOROTINE BIOSYNTHESIS PROTEIN O"/>
    <property type="match status" value="1"/>
</dbReference>
<dbReference type="OrthoDB" id="3687641at2759"/>
<evidence type="ECO:0000313" key="4">
    <source>
        <dbReference type="EMBL" id="EFQ36718.1"/>
    </source>
</evidence>
<dbReference type="eggNOG" id="ENOG502T5NE">
    <property type="taxonomic scope" value="Eukaryota"/>
</dbReference>
<comment type="similarity">
    <text evidence="2">Belongs to the ustYa family.</text>
</comment>
<protein>
    <recommendedName>
        <fullName evidence="6">Tat pathway signal sequence</fullName>
    </recommendedName>
</protein>
<feature type="transmembrane region" description="Helical" evidence="3">
    <location>
        <begin position="61"/>
        <end position="85"/>
    </location>
</feature>
<dbReference type="EMBL" id="GG697484">
    <property type="protein sequence ID" value="EFQ36718.1"/>
    <property type="molecule type" value="Genomic_DNA"/>
</dbReference>
<gene>
    <name evidence="4" type="ORF">GLRG_11866</name>
</gene>
<dbReference type="Proteomes" id="UP000008782">
    <property type="component" value="Unassembled WGS sequence"/>
</dbReference>
<dbReference type="GO" id="GO:0043386">
    <property type="term" value="P:mycotoxin biosynthetic process"/>
    <property type="evidence" value="ECO:0007669"/>
    <property type="project" value="InterPro"/>
</dbReference>
<dbReference type="RefSeq" id="XP_008100738.1">
    <property type="nucleotide sequence ID" value="XM_008102547.1"/>
</dbReference>
<keyword evidence="3" id="KW-1133">Transmembrane helix</keyword>
<reference evidence="5" key="1">
    <citation type="journal article" date="2012" name="Nat. Genet.">
        <title>Lifestyle transitions in plant pathogenic Colletotrichum fungi deciphered by genome and transcriptome analyses.</title>
        <authorList>
            <person name="O'Connell R.J."/>
            <person name="Thon M.R."/>
            <person name="Hacquard S."/>
            <person name="Amyotte S.G."/>
            <person name="Kleemann J."/>
            <person name="Torres M.F."/>
            <person name="Damm U."/>
            <person name="Buiate E.A."/>
            <person name="Epstein L."/>
            <person name="Alkan N."/>
            <person name="Altmueller J."/>
            <person name="Alvarado-Balderrama L."/>
            <person name="Bauser C.A."/>
            <person name="Becker C."/>
            <person name="Birren B.W."/>
            <person name="Chen Z."/>
            <person name="Choi J."/>
            <person name="Crouch J.A."/>
            <person name="Duvick J.P."/>
            <person name="Farman M.A."/>
            <person name="Gan P."/>
            <person name="Heiman D."/>
            <person name="Henrissat B."/>
            <person name="Howard R.J."/>
            <person name="Kabbage M."/>
            <person name="Koch C."/>
            <person name="Kracher B."/>
            <person name="Kubo Y."/>
            <person name="Law A.D."/>
            <person name="Lebrun M.-H."/>
            <person name="Lee Y.-H."/>
            <person name="Miyara I."/>
            <person name="Moore N."/>
            <person name="Neumann U."/>
            <person name="Nordstroem K."/>
            <person name="Panaccione D.G."/>
            <person name="Panstruga R."/>
            <person name="Place M."/>
            <person name="Proctor R.H."/>
            <person name="Prusky D."/>
            <person name="Rech G."/>
            <person name="Reinhardt R."/>
            <person name="Rollins J.A."/>
            <person name="Rounsley S."/>
            <person name="Schardl C.L."/>
            <person name="Schwartz D.C."/>
            <person name="Shenoy N."/>
            <person name="Shirasu K."/>
            <person name="Sikhakolli U.R."/>
            <person name="Stueber K."/>
            <person name="Sukno S.A."/>
            <person name="Sweigard J.A."/>
            <person name="Takano Y."/>
            <person name="Takahara H."/>
            <person name="Trail F."/>
            <person name="van der Does H.C."/>
            <person name="Voll L.M."/>
            <person name="Will I."/>
            <person name="Young S."/>
            <person name="Zeng Q."/>
            <person name="Zhang J."/>
            <person name="Zhou S."/>
            <person name="Dickman M.B."/>
            <person name="Schulze-Lefert P."/>
            <person name="Ver Loren van Themaat E."/>
            <person name="Ma L.-J."/>
            <person name="Vaillancourt L.J."/>
        </authorList>
    </citation>
    <scope>NUCLEOTIDE SEQUENCE [LARGE SCALE GENOMIC DNA]</scope>
    <source>
        <strain evidence="5">M1.001 / M2 / FGSC 10212</strain>
    </source>
</reference>
<dbReference type="InterPro" id="IPR021765">
    <property type="entry name" value="UstYa-like"/>
</dbReference>
<comment type="pathway">
    <text evidence="1">Mycotoxin biosynthesis.</text>
</comment>
<name>E3R0T0_COLGM</name>
<evidence type="ECO:0000256" key="3">
    <source>
        <dbReference type="SAM" id="Phobius"/>
    </source>
</evidence>
<dbReference type="GeneID" id="24417229"/>
<dbReference type="HOGENOM" id="CLU_074852_0_0_1"/>
<dbReference type="STRING" id="645133.E3R0T0"/>
<keyword evidence="3" id="KW-0812">Transmembrane</keyword>
<keyword evidence="3" id="KW-0472">Membrane</keyword>
<dbReference type="VEuPathDB" id="FungiDB:GLRG_11866"/>
<keyword evidence="5" id="KW-1185">Reference proteome</keyword>
<evidence type="ECO:0000313" key="5">
    <source>
        <dbReference type="Proteomes" id="UP000008782"/>
    </source>
</evidence>